<evidence type="ECO:0000313" key="2">
    <source>
        <dbReference type="Proteomes" id="UP000789920"/>
    </source>
</evidence>
<dbReference type="Proteomes" id="UP000789920">
    <property type="component" value="Unassembled WGS sequence"/>
</dbReference>
<evidence type="ECO:0000313" key="1">
    <source>
        <dbReference type="EMBL" id="CAG8746166.1"/>
    </source>
</evidence>
<proteinExistence type="predicted"/>
<accession>A0ACA9QBZ1</accession>
<comment type="caution">
    <text evidence="1">The sequence shown here is derived from an EMBL/GenBank/DDBJ whole genome shotgun (WGS) entry which is preliminary data.</text>
</comment>
<dbReference type="EMBL" id="CAJVQC010030639">
    <property type="protein sequence ID" value="CAG8746166.1"/>
    <property type="molecule type" value="Genomic_DNA"/>
</dbReference>
<feature type="non-terminal residue" evidence="1">
    <location>
        <position position="129"/>
    </location>
</feature>
<gene>
    <name evidence="1" type="ORF">RPERSI_LOCUS13679</name>
</gene>
<protein>
    <submittedName>
        <fullName evidence="1">16699_t:CDS:1</fullName>
    </submittedName>
</protein>
<keyword evidence="2" id="KW-1185">Reference proteome</keyword>
<reference evidence="1" key="1">
    <citation type="submission" date="2021-06" db="EMBL/GenBank/DDBJ databases">
        <authorList>
            <person name="Kallberg Y."/>
            <person name="Tangrot J."/>
            <person name="Rosling A."/>
        </authorList>
    </citation>
    <scope>NUCLEOTIDE SEQUENCE</scope>
    <source>
        <strain evidence="1">MA461A</strain>
    </source>
</reference>
<organism evidence="1 2">
    <name type="scientific">Racocetra persica</name>
    <dbReference type="NCBI Taxonomy" id="160502"/>
    <lineage>
        <taxon>Eukaryota</taxon>
        <taxon>Fungi</taxon>
        <taxon>Fungi incertae sedis</taxon>
        <taxon>Mucoromycota</taxon>
        <taxon>Glomeromycotina</taxon>
        <taxon>Glomeromycetes</taxon>
        <taxon>Diversisporales</taxon>
        <taxon>Gigasporaceae</taxon>
        <taxon>Racocetra</taxon>
    </lineage>
</organism>
<name>A0ACA9QBZ1_9GLOM</name>
<feature type="non-terminal residue" evidence="1">
    <location>
        <position position="1"/>
    </location>
</feature>
<sequence length="129" mass="14950">LDNLQFKARTNCQPNYLPSVELQSQYTYTENLQNQISQVYKSLNHHDNTESSPFTANNKYSSNQRIKSGIDPLLDLSNGYGKCSSNHRNEPSIDPLLDQSNIYSKRSYNQSYLHFDEDEFSEDEIFSLL</sequence>